<feature type="region of interest" description="Disordered" evidence="7">
    <location>
        <begin position="455"/>
        <end position="488"/>
    </location>
</feature>
<dbReference type="GO" id="GO:0046872">
    <property type="term" value="F:metal ion binding"/>
    <property type="evidence" value="ECO:0007669"/>
    <property type="project" value="UniProtKB-KW"/>
</dbReference>
<evidence type="ECO:0000256" key="3">
    <source>
        <dbReference type="ARBA" id="ARBA00022833"/>
    </source>
</evidence>
<dbReference type="InterPro" id="IPR024079">
    <property type="entry name" value="MetalloPept_cat_dom_sf"/>
</dbReference>
<evidence type="ECO:0000256" key="4">
    <source>
        <dbReference type="ARBA" id="ARBA00023049"/>
    </source>
</evidence>
<dbReference type="SMART" id="SM00050">
    <property type="entry name" value="DISIN"/>
    <property type="match status" value="1"/>
</dbReference>
<dbReference type="EMBL" id="NCKV01001545">
    <property type="protein sequence ID" value="RWS28148.1"/>
    <property type="molecule type" value="Genomic_DNA"/>
</dbReference>
<gene>
    <name evidence="10" type="ORF">B4U80_06970</name>
</gene>
<organism evidence="10 11">
    <name type="scientific">Leptotrombidium deliense</name>
    <dbReference type="NCBI Taxonomy" id="299467"/>
    <lineage>
        <taxon>Eukaryota</taxon>
        <taxon>Metazoa</taxon>
        <taxon>Ecdysozoa</taxon>
        <taxon>Arthropoda</taxon>
        <taxon>Chelicerata</taxon>
        <taxon>Arachnida</taxon>
        <taxon>Acari</taxon>
        <taxon>Acariformes</taxon>
        <taxon>Trombidiformes</taxon>
        <taxon>Prostigmata</taxon>
        <taxon>Anystina</taxon>
        <taxon>Parasitengona</taxon>
        <taxon>Trombiculoidea</taxon>
        <taxon>Trombiculidae</taxon>
        <taxon>Leptotrombidium</taxon>
    </lineage>
</organism>
<feature type="active site" evidence="6">
    <location>
        <position position="113"/>
    </location>
</feature>
<feature type="domain" description="Disintegrin" evidence="8">
    <location>
        <begin position="180"/>
        <end position="271"/>
    </location>
</feature>
<dbReference type="Gene3D" id="4.10.70.10">
    <property type="entry name" value="Disintegrin domain"/>
    <property type="match status" value="1"/>
</dbReference>
<comment type="caution">
    <text evidence="6">Lacks conserved residue(s) required for the propagation of feature annotation.</text>
</comment>
<dbReference type="AlphaFoldDB" id="A0A443SKS7"/>
<dbReference type="Pfam" id="PF08516">
    <property type="entry name" value="ADAM_CR"/>
    <property type="match status" value="1"/>
</dbReference>
<keyword evidence="3 6" id="KW-0862">Zinc</keyword>
<dbReference type="Proteomes" id="UP000288716">
    <property type="component" value="Unassembled WGS sequence"/>
</dbReference>
<keyword evidence="1" id="KW-0645">Protease</keyword>
<keyword evidence="4" id="KW-0482">Metalloprotease</keyword>
<proteinExistence type="predicted"/>
<dbReference type="PANTHER" id="PTHR11905:SF159">
    <property type="entry name" value="ADAM METALLOPROTEASE"/>
    <property type="match status" value="1"/>
</dbReference>
<keyword evidence="2" id="KW-0378">Hydrolase</keyword>
<dbReference type="Gene3D" id="3.40.390.10">
    <property type="entry name" value="Collagenase (Catalytic Domain)"/>
    <property type="match status" value="1"/>
</dbReference>
<dbReference type="InterPro" id="IPR034027">
    <property type="entry name" value="Reprolysin_adamalysin"/>
</dbReference>
<evidence type="ECO:0000256" key="5">
    <source>
        <dbReference type="ARBA" id="ARBA00023157"/>
    </source>
</evidence>
<feature type="binding site" evidence="6">
    <location>
        <position position="122"/>
    </location>
    <ligand>
        <name>Zn(2+)</name>
        <dbReference type="ChEBI" id="CHEBI:29105"/>
        <note>catalytic</note>
    </ligand>
</feature>
<protein>
    <submittedName>
        <fullName evidence="10">Uncharacterized protein</fullName>
    </submittedName>
</protein>
<name>A0A443SKS7_9ACAR</name>
<dbReference type="Pfam" id="PF01421">
    <property type="entry name" value="Reprolysin"/>
    <property type="match status" value="1"/>
</dbReference>
<dbReference type="PROSITE" id="PS50214">
    <property type="entry name" value="DISINTEGRIN_2"/>
    <property type="match status" value="1"/>
</dbReference>
<evidence type="ECO:0000256" key="6">
    <source>
        <dbReference type="PROSITE-ProRule" id="PRU00276"/>
    </source>
</evidence>
<evidence type="ECO:0000259" key="8">
    <source>
        <dbReference type="PROSITE" id="PS50214"/>
    </source>
</evidence>
<dbReference type="Pfam" id="PF00200">
    <property type="entry name" value="Disintegrin"/>
    <property type="match status" value="1"/>
</dbReference>
<sequence>MNQEIISHINKYYRQVNIEIVLVNVFTWKTGNKIKITKNSTATLYAFTNYLKKEILKRGVKLDNLQLLTAFKFEGDLAGKAHRTTICNIKRSVSINNYNPEDFNHVLLSTAHEMAHNFGLRHDSDNCMCSRKDVCVMYPYIANEIPTEWSDCSIREFRKLFQSEETDCLLDVPVKAKQLSSLCGNGLVEEGEQCDCPTTIDNKQTACSRCCNNCTLRTGAECGSGICCDFNTCKVFKQKKRCRIARSSECDIEEYCDGKSEFCPRDAIVHDGNKCRGGFCYSGRCTTNDQQCKSLWGNDARAANQECYNNNVYGDESGNCGFDVRSKQYIKCREEDKRCGLLQCHTDVVKKIDYPKDYYTTTPARRAVFANRRWSICQTLVVEFEPNEMTSISVPNGNECGDDKMCVEGRCVHRRDILNKNKCRNDCRGLCSNDGVCCYDGTQGIDCSGNISVTSNTKNDQTASNPINNRESTVTSKTNNYEHSSTPATLKTHKSNFLMKPVHSHNRNKKS</sequence>
<dbReference type="SMART" id="SM00608">
    <property type="entry name" value="ACR"/>
    <property type="match status" value="1"/>
</dbReference>
<dbReference type="PROSITE" id="PS50215">
    <property type="entry name" value="ADAM_MEPRO"/>
    <property type="match status" value="1"/>
</dbReference>
<dbReference type="VEuPathDB" id="VectorBase:LDEU003892"/>
<dbReference type="SUPFAM" id="SSF55486">
    <property type="entry name" value="Metalloproteases ('zincins'), catalytic domain"/>
    <property type="match status" value="1"/>
</dbReference>
<reference evidence="10 11" key="1">
    <citation type="journal article" date="2018" name="Gigascience">
        <title>Genomes of trombidid mites reveal novel predicted allergens and laterally-transferred genes associated with secondary metabolism.</title>
        <authorList>
            <person name="Dong X."/>
            <person name="Chaisiri K."/>
            <person name="Xia D."/>
            <person name="Armstrong S.D."/>
            <person name="Fang Y."/>
            <person name="Donnelly M.J."/>
            <person name="Kadowaki T."/>
            <person name="McGarry J.W."/>
            <person name="Darby A.C."/>
            <person name="Makepeace B.L."/>
        </authorList>
    </citation>
    <scope>NUCLEOTIDE SEQUENCE [LARGE SCALE GENOMIC DNA]</scope>
    <source>
        <strain evidence="10">UoL-UT</strain>
    </source>
</reference>
<feature type="binding site" evidence="6">
    <location>
        <position position="112"/>
    </location>
    <ligand>
        <name>Zn(2+)</name>
        <dbReference type="ChEBI" id="CHEBI:29105"/>
        <note>catalytic</note>
    </ligand>
</feature>
<comment type="caution">
    <text evidence="10">The sequence shown here is derived from an EMBL/GenBank/DDBJ whole genome shotgun (WGS) entry which is preliminary data.</text>
</comment>
<dbReference type="InterPro" id="IPR006586">
    <property type="entry name" value="ADAM_Cys-rich"/>
</dbReference>
<keyword evidence="6" id="KW-0479">Metal-binding</keyword>
<dbReference type="InterPro" id="IPR001762">
    <property type="entry name" value="Disintegrin_dom"/>
</dbReference>
<dbReference type="OrthoDB" id="5951731at2759"/>
<evidence type="ECO:0000256" key="1">
    <source>
        <dbReference type="ARBA" id="ARBA00022670"/>
    </source>
</evidence>
<evidence type="ECO:0000259" key="9">
    <source>
        <dbReference type="PROSITE" id="PS50215"/>
    </source>
</evidence>
<keyword evidence="5" id="KW-1015">Disulfide bond</keyword>
<evidence type="ECO:0000256" key="2">
    <source>
        <dbReference type="ARBA" id="ARBA00022801"/>
    </source>
</evidence>
<dbReference type="GO" id="GO:0004222">
    <property type="term" value="F:metalloendopeptidase activity"/>
    <property type="evidence" value="ECO:0007669"/>
    <property type="project" value="InterPro"/>
</dbReference>
<dbReference type="InterPro" id="IPR036436">
    <property type="entry name" value="Disintegrin_dom_sf"/>
</dbReference>
<evidence type="ECO:0000313" key="11">
    <source>
        <dbReference type="Proteomes" id="UP000288716"/>
    </source>
</evidence>
<dbReference type="PANTHER" id="PTHR11905">
    <property type="entry name" value="ADAM A DISINTEGRIN AND METALLOPROTEASE DOMAIN"/>
    <property type="match status" value="1"/>
</dbReference>
<keyword evidence="11" id="KW-1185">Reference proteome</keyword>
<feature type="domain" description="Peptidase M12B" evidence="9">
    <location>
        <begin position="1"/>
        <end position="173"/>
    </location>
</feature>
<dbReference type="STRING" id="299467.A0A443SKS7"/>
<dbReference type="SUPFAM" id="SSF57552">
    <property type="entry name" value="Blood coagulation inhibitor (disintegrin)"/>
    <property type="match status" value="1"/>
</dbReference>
<evidence type="ECO:0000313" key="10">
    <source>
        <dbReference type="EMBL" id="RWS28148.1"/>
    </source>
</evidence>
<evidence type="ECO:0000256" key="7">
    <source>
        <dbReference type="SAM" id="MobiDB-lite"/>
    </source>
</evidence>
<accession>A0A443SKS7</accession>
<dbReference type="GO" id="GO:0006508">
    <property type="term" value="P:proteolysis"/>
    <property type="evidence" value="ECO:0007669"/>
    <property type="project" value="UniProtKB-KW"/>
</dbReference>
<dbReference type="CDD" id="cd04269">
    <property type="entry name" value="ZnMc_adamalysin_II_like"/>
    <property type="match status" value="1"/>
</dbReference>
<dbReference type="InterPro" id="IPR001590">
    <property type="entry name" value="Peptidase_M12B"/>
</dbReference>
<feature type="binding site" evidence="6">
    <location>
        <position position="116"/>
    </location>
    <ligand>
        <name>Zn(2+)</name>
        <dbReference type="ChEBI" id="CHEBI:29105"/>
        <note>catalytic</note>
    </ligand>
</feature>